<organism evidence="7 8">
    <name type="scientific">Campylobacter lanienae NCTC 13004</name>
    <dbReference type="NCBI Taxonomy" id="1031753"/>
    <lineage>
        <taxon>Bacteria</taxon>
        <taxon>Pseudomonadati</taxon>
        <taxon>Campylobacterota</taxon>
        <taxon>Epsilonproteobacteria</taxon>
        <taxon>Campylobacterales</taxon>
        <taxon>Campylobacteraceae</taxon>
        <taxon>Campylobacter</taxon>
    </lineage>
</organism>
<dbReference type="PRINTS" id="PR00173">
    <property type="entry name" value="EDTRNSPORT"/>
</dbReference>
<feature type="transmembrane region" description="Helical" evidence="6">
    <location>
        <begin position="148"/>
        <end position="172"/>
    </location>
</feature>
<feature type="transmembrane region" description="Helical" evidence="6">
    <location>
        <begin position="416"/>
        <end position="433"/>
    </location>
</feature>
<dbReference type="GO" id="GO:0015141">
    <property type="term" value="F:succinate transmembrane transporter activity"/>
    <property type="evidence" value="ECO:0007669"/>
    <property type="project" value="TreeGrafter"/>
</dbReference>
<protein>
    <submittedName>
        <fullName evidence="7">C4-dicarboxylate transport protein</fullName>
    </submittedName>
</protein>
<evidence type="ECO:0000256" key="6">
    <source>
        <dbReference type="SAM" id="Phobius"/>
    </source>
</evidence>
<dbReference type="EMBL" id="CP015578">
    <property type="protein sequence ID" value="ARQ97863.1"/>
    <property type="molecule type" value="Genomic_DNA"/>
</dbReference>
<dbReference type="InterPro" id="IPR001991">
    <property type="entry name" value="Na-dicarboxylate_symporter"/>
</dbReference>
<keyword evidence="2" id="KW-0813">Transport</keyword>
<feature type="transmembrane region" description="Helical" evidence="6">
    <location>
        <begin position="338"/>
        <end position="369"/>
    </location>
</feature>
<feature type="transmembrane region" description="Helical" evidence="6">
    <location>
        <begin position="178"/>
        <end position="198"/>
    </location>
</feature>
<dbReference type="Pfam" id="PF00375">
    <property type="entry name" value="SDF"/>
    <property type="match status" value="1"/>
</dbReference>
<proteinExistence type="predicted"/>
<dbReference type="GO" id="GO:0015138">
    <property type="term" value="F:fumarate transmembrane transporter activity"/>
    <property type="evidence" value="ECO:0007669"/>
    <property type="project" value="TreeGrafter"/>
</dbReference>
<keyword evidence="5 6" id="KW-0472">Membrane</keyword>
<evidence type="ECO:0000256" key="2">
    <source>
        <dbReference type="ARBA" id="ARBA00022448"/>
    </source>
</evidence>
<name>A0A1X9SNL7_9BACT</name>
<feature type="transmembrane region" description="Helical" evidence="6">
    <location>
        <begin position="381"/>
        <end position="404"/>
    </location>
</feature>
<dbReference type="AlphaFoldDB" id="A0A1X9SNL7"/>
<dbReference type="Proteomes" id="UP000202031">
    <property type="component" value="Chromosome"/>
</dbReference>
<feature type="transmembrane region" description="Helical" evidence="6">
    <location>
        <begin position="77"/>
        <end position="98"/>
    </location>
</feature>
<comment type="subcellular location">
    <subcellularLocation>
        <location evidence="1">Membrane</location>
        <topology evidence="1">Multi-pass membrane protein</topology>
    </subcellularLocation>
</comment>
<dbReference type="GO" id="GO:0070778">
    <property type="term" value="P:L-aspartate transmembrane transport"/>
    <property type="evidence" value="ECO:0007669"/>
    <property type="project" value="TreeGrafter"/>
</dbReference>
<evidence type="ECO:0000256" key="1">
    <source>
        <dbReference type="ARBA" id="ARBA00004141"/>
    </source>
</evidence>
<feature type="transmembrane region" description="Helical" evidence="6">
    <location>
        <begin position="39"/>
        <end position="62"/>
    </location>
</feature>
<dbReference type="GO" id="GO:0015366">
    <property type="term" value="F:malate:proton symporter activity"/>
    <property type="evidence" value="ECO:0007669"/>
    <property type="project" value="TreeGrafter"/>
</dbReference>
<dbReference type="SUPFAM" id="SSF118215">
    <property type="entry name" value="Proton glutamate symport protein"/>
    <property type="match status" value="1"/>
</dbReference>
<dbReference type="PANTHER" id="PTHR42865:SF1">
    <property type="entry name" value="AEROBIC C4-DICARBOXYLATE TRANSPORT PROTEIN"/>
    <property type="match status" value="1"/>
</dbReference>
<evidence type="ECO:0000313" key="7">
    <source>
        <dbReference type="EMBL" id="ARQ97863.1"/>
    </source>
</evidence>
<reference evidence="8" key="1">
    <citation type="journal article" date="2017" name="Genome Biol. Evol.">
        <title>Comparative Genomic Analysis Identifies a Campylobacter Clade Deficient in Selenium Metabolism.</title>
        <authorList>
            <person name="Miller W.G."/>
            <person name="Yee E."/>
            <person name="Lopes B.S."/>
            <person name="Chapman M.H."/>
            <person name="Huynh S."/>
            <person name="Bono J.L."/>
            <person name="Parker C.T."/>
            <person name="Strachan N.J.C."/>
            <person name="Forbes K.J."/>
        </authorList>
    </citation>
    <scope>NUCLEOTIDE SEQUENCE [LARGE SCALE GENOMIC DNA]</scope>
    <source>
        <strain evidence="8">NCTC 13004</strain>
    </source>
</reference>
<evidence type="ECO:0000256" key="4">
    <source>
        <dbReference type="ARBA" id="ARBA00022989"/>
    </source>
</evidence>
<evidence type="ECO:0000256" key="3">
    <source>
        <dbReference type="ARBA" id="ARBA00022692"/>
    </source>
</evidence>
<sequence>MLGVFKNLAFWVVLAIVLGIFVGYFFPQIGIDSKFGIDYFIMILKWMVGPIIFLTIIAGIVGLESLKDLGSIGLKGFIYFEVVSTVALAVGILGSLLLEPGVGMHLDANSFDPSSVEKFSGASKDVGSIWSILANAVPKTPLFAYDDLSMLSGFGFVLGVFKNALLALSIVITPFIKANTLQVLFMALISAIALSFAPKKIKDFFIKPIEKAQHWVLKILSIFMWLSPLAAYCAMAYLIGKFGIESLIGMLSLLGTMLVSCLIFIFVVLGVICYLAKVNIFKFMRFIAKEVLVVFATSSSEVALAPLMKKLESAGIHKGCVGVITPFGYSFNLDCTNIYLSSCVIFLAQAFDIELSFSHLLSILLILMVTSKGAVGVTGSGFVVLAGTLGSMHDVISVVTVTVLLGVDKFMSEMRAVGNLCGNAVACLIVGIWDKKIDRDKFNYAINHPDEFDFERLEIKKRA</sequence>
<feature type="transmembrane region" description="Helical" evidence="6">
    <location>
        <begin position="6"/>
        <end position="27"/>
    </location>
</feature>
<feature type="transmembrane region" description="Helical" evidence="6">
    <location>
        <begin position="251"/>
        <end position="275"/>
    </location>
</feature>
<keyword evidence="3 6" id="KW-0812">Transmembrane</keyword>
<dbReference type="RefSeq" id="WP_100590805.1">
    <property type="nucleotide sequence ID" value="NZ_CP015578.1"/>
</dbReference>
<keyword evidence="4 6" id="KW-1133">Transmembrane helix</keyword>
<dbReference type="Gene3D" id="1.10.3860.10">
    <property type="entry name" value="Sodium:dicarboxylate symporter"/>
    <property type="match status" value="1"/>
</dbReference>
<dbReference type="PANTHER" id="PTHR42865">
    <property type="entry name" value="PROTON/GLUTAMATE-ASPARTATE SYMPORTER"/>
    <property type="match status" value="1"/>
</dbReference>
<dbReference type="InterPro" id="IPR036458">
    <property type="entry name" value="Na:dicarbo_symporter_sf"/>
</dbReference>
<evidence type="ECO:0000256" key="5">
    <source>
        <dbReference type="ARBA" id="ARBA00023136"/>
    </source>
</evidence>
<gene>
    <name evidence="7" type="primary">dctA</name>
    <name evidence="7" type="ORF">CLAN_1137</name>
</gene>
<feature type="transmembrane region" description="Helical" evidence="6">
    <location>
        <begin position="219"/>
        <end position="239"/>
    </location>
</feature>
<accession>A0A1X9SNL7</accession>
<dbReference type="GeneID" id="46921607"/>
<evidence type="ECO:0000313" key="8">
    <source>
        <dbReference type="Proteomes" id="UP000202031"/>
    </source>
</evidence>
<dbReference type="KEGG" id="clx:CLAN_1137"/>
<dbReference type="GO" id="GO:0005886">
    <property type="term" value="C:plasma membrane"/>
    <property type="evidence" value="ECO:0007669"/>
    <property type="project" value="TreeGrafter"/>
</dbReference>